<organism evidence="3 4">
    <name type="scientific">Halarcobacter mediterraneus</name>
    <dbReference type="NCBI Taxonomy" id="2023153"/>
    <lineage>
        <taxon>Bacteria</taxon>
        <taxon>Pseudomonadati</taxon>
        <taxon>Campylobacterota</taxon>
        <taxon>Epsilonproteobacteria</taxon>
        <taxon>Campylobacterales</taxon>
        <taxon>Arcobacteraceae</taxon>
        <taxon>Halarcobacter</taxon>
    </lineage>
</organism>
<name>A0A4V1M196_9BACT</name>
<dbReference type="Proteomes" id="UP000289718">
    <property type="component" value="Unassembled WGS sequence"/>
</dbReference>
<keyword evidence="1" id="KW-0472">Membrane</keyword>
<feature type="transmembrane region" description="Helical" evidence="1">
    <location>
        <begin position="33"/>
        <end position="56"/>
    </location>
</feature>
<accession>A0A4V1M196</accession>
<comment type="caution">
    <text evidence="3">The sequence shown here is derived from an EMBL/GenBank/DDBJ whole genome shotgun (WGS) entry which is preliminary data.</text>
</comment>
<keyword evidence="1" id="KW-0812">Transmembrane</keyword>
<evidence type="ECO:0000256" key="1">
    <source>
        <dbReference type="SAM" id="Phobius"/>
    </source>
</evidence>
<dbReference type="InterPro" id="IPR051311">
    <property type="entry name" value="DedA_domain"/>
</dbReference>
<feature type="domain" description="VTT" evidence="2">
    <location>
        <begin position="34"/>
        <end position="134"/>
    </location>
</feature>
<dbReference type="Pfam" id="PF09335">
    <property type="entry name" value="VTT_dom"/>
    <property type="match status" value="1"/>
</dbReference>
<gene>
    <name evidence="3" type="ORF">CP965_09220</name>
</gene>
<evidence type="ECO:0000259" key="2">
    <source>
        <dbReference type="Pfam" id="PF09335"/>
    </source>
</evidence>
<evidence type="ECO:0000313" key="3">
    <source>
        <dbReference type="EMBL" id="RXK12745.1"/>
    </source>
</evidence>
<proteinExistence type="predicted"/>
<dbReference type="RefSeq" id="WP_129061802.1">
    <property type="nucleotide sequence ID" value="NZ_NXIE01000003.1"/>
</dbReference>
<feature type="transmembrane region" description="Helical" evidence="1">
    <location>
        <begin position="85"/>
        <end position="109"/>
    </location>
</feature>
<dbReference type="PANTHER" id="PTHR42709:SF4">
    <property type="entry name" value="INNER MEMBRANE PROTEIN YQAA"/>
    <property type="match status" value="1"/>
</dbReference>
<dbReference type="PANTHER" id="PTHR42709">
    <property type="entry name" value="ALKALINE PHOSPHATASE LIKE PROTEIN"/>
    <property type="match status" value="1"/>
</dbReference>
<feature type="transmembrane region" description="Helical" evidence="1">
    <location>
        <begin position="115"/>
        <end position="139"/>
    </location>
</feature>
<sequence>MTYIVLFLSAFLSATLFPFGSEALLIYNLQEGYNVYLLLLFATMGNTLGSLFNYIIGLKGEEYLENKAYLKKEKILKYKKYFDKFGAYCLLFSWLPIIGDPLTFIAGILKYNLKKFIILVVIAKFSRYVFLVFVSFYFLD</sequence>
<protein>
    <recommendedName>
        <fullName evidence="2">VTT domain-containing protein</fullName>
    </recommendedName>
</protein>
<dbReference type="AlphaFoldDB" id="A0A4V1M196"/>
<evidence type="ECO:0000313" key="4">
    <source>
        <dbReference type="Proteomes" id="UP000289718"/>
    </source>
</evidence>
<dbReference type="EMBL" id="NXIE01000003">
    <property type="protein sequence ID" value="RXK12745.1"/>
    <property type="molecule type" value="Genomic_DNA"/>
</dbReference>
<reference evidence="3 4" key="1">
    <citation type="submission" date="2017-09" db="EMBL/GenBank/DDBJ databases">
        <title>Genomics of the genus Arcobacter.</title>
        <authorList>
            <person name="Perez-Cataluna A."/>
            <person name="Figueras M.J."/>
            <person name="Salas-Masso N."/>
        </authorList>
    </citation>
    <scope>NUCLEOTIDE SEQUENCE [LARGE SCALE GENOMIC DNA]</scope>
    <source>
        <strain evidence="3 4">F156-34</strain>
    </source>
</reference>
<keyword evidence="1" id="KW-1133">Transmembrane helix</keyword>
<dbReference type="OrthoDB" id="5419086at2"/>
<keyword evidence="4" id="KW-1185">Reference proteome</keyword>
<dbReference type="InterPro" id="IPR032816">
    <property type="entry name" value="VTT_dom"/>
</dbReference>